<dbReference type="EMBL" id="AP028055">
    <property type="protein sequence ID" value="BEG99354.1"/>
    <property type="molecule type" value="Genomic_DNA"/>
</dbReference>
<proteinExistence type="predicted"/>
<reference evidence="2 3" key="1">
    <citation type="submission" date="2023-04" db="EMBL/GenBank/DDBJ databases">
        <title>Draft genome sequence of acteroides sedimenti strain YN3PY1.</title>
        <authorList>
            <person name="Yoshida N."/>
        </authorList>
    </citation>
    <scope>NUCLEOTIDE SEQUENCE [LARGE SCALE GENOMIC DNA]</scope>
    <source>
        <strain evidence="2 3">YN3PY1</strain>
    </source>
</reference>
<evidence type="ECO:0000313" key="2">
    <source>
        <dbReference type="EMBL" id="BEG99354.1"/>
    </source>
</evidence>
<gene>
    <name evidence="2" type="ORF">BSYN_16190</name>
</gene>
<keyword evidence="3" id="KW-1185">Reference proteome</keyword>
<evidence type="ECO:0000256" key="1">
    <source>
        <dbReference type="SAM" id="MobiDB-lite"/>
    </source>
</evidence>
<organism evidence="2 3">
    <name type="scientific">Bacteroides sedimenti</name>
    <dbReference type="NCBI Taxonomy" id="2136147"/>
    <lineage>
        <taxon>Bacteria</taxon>
        <taxon>Pseudomonadati</taxon>
        <taxon>Bacteroidota</taxon>
        <taxon>Bacteroidia</taxon>
        <taxon>Bacteroidales</taxon>
        <taxon>Bacteroidaceae</taxon>
        <taxon>Bacteroides</taxon>
    </lineage>
</organism>
<sequence length="60" mass="6765">MPMKSIITQSITEQGKTKKSNEAETNLQPGKRTIDFLKQFARNYHVEPTMPQGLQGVFLG</sequence>
<dbReference type="Proteomes" id="UP001496674">
    <property type="component" value="Chromosome"/>
</dbReference>
<evidence type="ECO:0000313" key="3">
    <source>
        <dbReference type="Proteomes" id="UP001496674"/>
    </source>
</evidence>
<accession>A0ABM8IH37</accession>
<name>A0ABM8IH37_9BACE</name>
<feature type="region of interest" description="Disordered" evidence="1">
    <location>
        <begin position="1"/>
        <end position="28"/>
    </location>
</feature>
<protein>
    <submittedName>
        <fullName evidence="2">Uncharacterized protein</fullName>
    </submittedName>
</protein>
<feature type="compositionally biased region" description="Polar residues" evidence="1">
    <location>
        <begin position="1"/>
        <end position="14"/>
    </location>
</feature>